<name>A0AAW7ZFL8_9FIRM</name>
<accession>A0AAW7ZFL8</accession>
<evidence type="ECO:0000313" key="2">
    <source>
        <dbReference type="EMBL" id="MDO7787575.1"/>
    </source>
</evidence>
<keyword evidence="3" id="KW-1185">Reference proteome</keyword>
<protein>
    <submittedName>
        <fullName evidence="2">Uncharacterized protein</fullName>
    </submittedName>
</protein>
<dbReference type="AlphaFoldDB" id="A0AAW7ZFL8"/>
<dbReference type="Proteomes" id="UP001172911">
    <property type="component" value="Unassembled WGS sequence"/>
</dbReference>
<organism evidence="2 3">
    <name type="scientific">Desulforamulus aquiferis</name>
    <dbReference type="NCBI Taxonomy" id="1397668"/>
    <lineage>
        <taxon>Bacteria</taxon>
        <taxon>Bacillati</taxon>
        <taxon>Bacillota</taxon>
        <taxon>Clostridia</taxon>
        <taxon>Eubacteriales</taxon>
        <taxon>Peptococcaceae</taxon>
        <taxon>Desulforamulus</taxon>
    </lineage>
</organism>
<feature type="region of interest" description="Disordered" evidence="1">
    <location>
        <begin position="1"/>
        <end position="23"/>
    </location>
</feature>
<reference evidence="2" key="2">
    <citation type="submission" date="2023-03" db="EMBL/GenBank/DDBJ databases">
        <authorList>
            <person name="Zhang Z."/>
        </authorList>
    </citation>
    <scope>NUCLEOTIDE SEQUENCE</scope>
    <source>
        <strain evidence="2">DSA</strain>
    </source>
</reference>
<evidence type="ECO:0000313" key="3">
    <source>
        <dbReference type="Proteomes" id="UP001172911"/>
    </source>
</evidence>
<proteinExistence type="predicted"/>
<comment type="caution">
    <text evidence="2">The sequence shown here is derived from an EMBL/GenBank/DDBJ whole genome shotgun (WGS) entry which is preliminary data.</text>
</comment>
<dbReference type="EMBL" id="JARPTC010000014">
    <property type="protein sequence ID" value="MDO7787575.1"/>
    <property type="molecule type" value="Genomic_DNA"/>
</dbReference>
<reference evidence="2" key="1">
    <citation type="journal article" date="2023" name="J. Hazard. Mater.">
        <title>Anaerobic biodegradation of pyrene and benzo[a]pyrene by a new sulfate-reducing Desulforamulus aquiferis strain DSA.</title>
        <authorList>
            <person name="Zhang Z."/>
            <person name="Sun J."/>
            <person name="Gong X."/>
            <person name="Wang C."/>
            <person name="Wang H."/>
        </authorList>
    </citation>
    <scope>NUCLEOTIDE SEQUENCE</scope>
    <source>
        <strain evidence="2">DSA</strain>
    </source>
</reference>
<gene>
    <name evidence="2" type="ORF">P6N53_10115</name>
</gene>
<sequence>MLDLRDGFSPVKGKEVSGGAWHHLEHQDNRQVKWVSKKQTKKIRNIRSKTKTIGFKKTDSCIPKKL</sequence>
<evidence type="ECO:0000256" key="1">
    <source>
        <dbReference type="SAM" id="MobiDB-lite"/>
    </source>
</evidence>